<dbReference type="PANTHER" id="PTHR28054:SF1">
    <property type="entry name" value="RNA POLYMERASE I-SPECIFIC TRANSCRIPTION INITIATION FACTOR RRN10"/>
    <property type="match status" value="1"/>
</dbReference>
<dbReference type="EMBL" id="JBANMG010000007">
    <property type="protein sequence ID" value="KAK6951394.1"/>
    <property type="molecule type" value="Genomic_DNA"/>
</dbReference>
<evidence type="ECO:0000313" key="2">
    <source>
        <dbReference type="EMBL" id="KAK6951394.1"/>
    </source>
</evidence>
<organism evidence="2 3">
    <name type="scientific">Daldinia eschscholtzii</name>
    <dbReference type="NCBI Taxonomy" id="292717"/>
    <lineage>
        <taxon>Eukaryota</taxon>
        <taxon>Fungi</taxon>
        <taxon>Dikarya</taxon>
        <taxon>Ascomycota</taxon>
        <taxon>Pezizomycotina</taxon>
        <taxon>Sordariomycetes</taxon>
        <taxon>Xylariomycetidae</taxon>
        <taxon>Xylariales</taxon>
        <taxon>Hypoxylaceae</taxon>
        <taxon>Daldinia</taxon>
    </lineage>
</organism>
<dbReference type="PANTHER" id="PTHR28054">
    <property type="entry name" value="RNA POLYMERASE I-SPECIFIC TRANSCRIPTION INITIATION FACTOR RRN10"/>
    <property type="match status" value="1"/>
</dbReference>
<feature type="compositionally biased region" description="Basic and acidic residues" evidence="1">
    <location>
        <begin position="1"/>
        <end position="10"/>
    </location>
</feature>
<keyword evidence="3" id="KW-1185">Reference proteome</keyword>
<dbReference type="AlphaFoldDB" id="A0AAX6MFX0"/>
<gene>
    <name evidence="2" type="ORF">Daesc_007929</name>
</gene>
<proteinExistence type="predicted"/>
<feature type="compositionally biased region" description="Basic and acidic residues" evidence="1">
    <location>
        <begin position="66"/>
        <end position="75"/>
    </location>
</feature>
<dbReference type="InterPro" id="IPR022793">
    <property type="entry name" value="Rrn10"/>
</dbReference>
<comment type="caution">
    <text evidence="2">The sequence shown here is derived from an EMBL/GenBank/DDBJ whole genome shotgun (WGS) entry which is preliminary data.</text>
</comment>
<sequence length="207" mass="22711">MASRSTRDNRLTAPPEVDNATDTGTEAGAPDGRKRKRKRRNANVYDAVAGDGSESEFEIPSHHARTSRDQRRDPTLEPEEVLFRRIRAPVRYAEKDIYQAHEALRDGGRGTLPDSDMLKAIHSYSSHYYAALAAARGEAGDRRNIDEHSMDETALLAFGILLEEASRSALGRTGDLVFTEGVAIGQNGESGDVDHDTVDFKASITGR</sequence>
<dbReference type="Proteomes" id="UP001369815">
    <property type="component" value="Unassembled WGS sequence"/>
</dbReference>
<evidence type="ECO:0000313" key="3">
    <source>
        <dbReference type="Proteomes" id="UP001369815"/>
    </source>
</evidence>
<evidence type="ECO:0000256" key="1">
    <source>
        <dbReference type="SAM" id="MobiDB-lite"/>
    </source>
</evidence>
<feature type="region of interest" description="Disordered" evidence="1">
    <location>
        <begin position="1"/>
        <end position="76"/>
    </location>
</feature>
<dbReference type="GO" id="GO:0006360">
    <property type="term" value="P:transcription by RNA polymerase I"/>
    <property type="evidence" value="ECO:0007669"/>
    <property type="project" value="InterPro"/>
</dbReference>
<accession>A0AAX6MFX0</accession>
<name>A0AAX6MFX0_9PEZI</name>
<reference evidence="2 3" key="1">
    <citation type="journal article" date="2024" name="Front Chem Biol">
        <title>Unveiling the potential of Daldinia eschscholtzii MFLUCC 19-0629 through bioactivity and bioinformatics studies for enhanced sustainable agriculture production.</title>
        <authorList>
            <person name="Brooks S."/>
            <person name="Weaver J.A."/>
            <person name="Klomchit A."/>
            <person name="Alharthi S.A."/>
            <person name="Onlamun T."/>
            <person name="Nurani R."/>
            <person name="Vong T.K."/>
            <person name="Alberti F."/>
            <person name="Greco C."/>
        </authorList>
    </citation>
    <scope>NUCLEOTIDE SEQUENCE [LARGE SCALE GENOMIC DNA]</scope>
    <source>
        <strain evidence="2">MFLUCC 19-0629</strain>
    </source>
</reference>
<protein>
    <submittedName>
        <fullName evidence="2">Uncharacterized protein</fullName>
    </submittedName>
</protein>